<feature type="transmembrane region" description="Helical" evidence="2">
    <location>
        <begin position="38"/>
        <end position="59"/>
    </location>
</feature>
<feature type="region of interest" description="Disordered" evidence="1">
    <location>
        <begin position="450"/>
        <end position="511"/>
    </location>
</feature>
<evidence type="ECO:0000313" key="3">
    <source>
        <dbReference type="EMBL" id="KAA0152873.1"/>
    </source>
</evidence>
<evidence type="ECO:0000313" key="4">
    <source>
        <dbReference type="EMBL" id="KAA0164294.1"/>
    </source>
</evidence>
<evidence type="ECO:0000256" key="1">
    <source>
        <dbReference type="SAM" id="MobiDB-lite"/>
    </source>
</evidence>
<sequence length="511" mass="54465">MGAAQSASQPASPYAWIRTPLTVVLMLMSQSMNWQSPALLMAVRGAFISMVGALLFFFYQIKGDVEARFEADQEYRERKVWIRRQKPKSWMSSLFGDDQGPQRPKADEYVETTEGTLEREGANKAFQATLSSAMMPMGASFFFGVHFMLLIQVLNVPFTMLEDRMLKRHLWPSLLGSPEDDLPPVETLVAEPSGILFADPSVVPPTLQLLRRKARAKRAAEGKDPAVVPADGADPQLGLGGRRPVRTQARLTAAAHGAGGGGIKAAGAGSSGEDQVAASAAGADDDDLDIDEVSYGEGYDELMEDAIFGAWEDDEAVNTRAIEALGEQKKPLAYATDEQGWTFLMVASGSRATPQRAVERMLELGCGPADAEDADGWSALHWAAMHDCPQAVRAIARWELGRVLPVQEGSPARLLGMLERRNKDGKTPLDLADDEGSELAAAALREAADACAGAKPVARGKKSKGMPARTTEPEPASSASAAGAAAAGDKGAGKRRGGARDEVTAAADELD</sequence>
<proteinExistence type="predicted"/>
<keyword evidence="2" id="KW-1133">Transmembrane helix</keyword>
<feature type="transmembrane region" description="Helical" evidence="2">
    <location>
        <begin position="141"/>
        <end position="161"/>
    </location>
</feature>
<dbReference type="Gene3D" id="1.25.40.20">
    <property type="entry name" value="Ankyrin repeat-containing domain"/>
    <property type="match status" value="1"/>
</dbReference>
<keyword evidence="2" id="KW-0472">Membrane</keyword>
<dbReference type="EMBL" id="VLTM01000103">
    <property type="protein sequence ID" value="KAA0152873.1"/>
    <property type="molecule type" value="Genomic_DNA"/>
</dbReference>
<evidence type="ECO:0000313" key="5">
    <source>
        <dbReference type="Proteomes" id="UP000324907"/>
    </source>
</evidence>
<dbReference type="Proteomes" id="UP000325113">
    <property type="component" value="Unassembled WGS sequence"/>
</dbReference>
<feature type="compositionally biased region" description="Low complexity" evidence="1">
    <location>
        <begin position="476"/>
        <end position="489"/>
    </location>
</feature>
<accession>A0A5A8DI54</accession>
<feature type="region of interest" description="Disordered" evidence="1">
    <location>
        <begin position="220"/>
        <end position="242"/>
    </location>
</feature>
<organism evidence="4 5">
    <name type="scientific">Cafeteria roenbergensis</name>
    <name type="common">Marine flagellate</name>
    <dbReference type="NCBI Taxonomy" id="33653"/>
    <lineage>
        <taxon>Eukaryota</taxon>
        <taxon>Sar</taxon>
        <taxon>Stramenopiles</taxon>
        <taxon>Bigyra</taxon>
        <taxon>Opalozoa</taxon>
        <taxon>Bicosoecida</taxon>
        <taxon>Cafeteriaceae</taxon>
        <taxon>Cafeteria</taxon>
    </lineage>
</organism>
<evidence type="ECO:0000256" key="2">
    <source>
        <dbReference type="SAM" id="Phobius"/>
    </source>
</evidence>
<reference evidence="5 6" key="1">
    <citation type="submission" date="2019-07" db="EMBL/GenBank/DDBJ databases">
        <title>Genomes of Cafeteria roenbergensis.</title>
        <authorList>
            <person name="Fischer M.G."/>
            <person name="Hackl T."/>
            <person name="Roman M."/>
        </authorList>
    </citation>
    <scope>NUCLEOTIDE SEQUENCE [LARGE SCALE GENOMIC DNA]</scope>
    <source>
        <strain evidence="3 6">Cflag</strain>
        <strain evidence="4 5">RCC970-E3</strain>
    </source>
</reference>
<dbReference type="Proteomes" id="UP000324907">
    <property type="component" value="Unassembled WGS sequence"/>
</dbReference>
<dbReference type="InterPro" id="IPR036770">
    <property type="entry name" value="Ankyrin_rpt-contain_sf"/>
</dbReference>
<dbReference type="SUPFAM" id="SSF48403">
    <property type="entry name" value="Ankyrin repeat"/>
    <property type="match status" value="1"/>
</dbReference>
<protein>
    <submittedName>
        <fullName evidence="4">Uncharacterized protein</fullName>
    </submittedName>
</protein>
<gene>
    <name evidence="4" type="ORF">FNF28_03925</name>
    <name evidence="3" type="ORF">FNF31_06570</name>
</gene>
<keyword evidence="2" id="KW-0812">Transmembrane</keyword>
<name>A0A5A8DI54_CAFRO</name>
<evidence type="ECO:0000313" key="6">
    <source>
        <dbReference type="Proteomes" id="UP000325113"/>
    </source>
</evidence>
<dbReference type="EMBL" id="VLTL01000058">
    <property type="protein sequence ID" value="KAA0164294.1"/>
    <property type="molecule type" value="Genomic_DNA"/>
</dbReference>
<comment type="caution">
    <text evidence="4">The sequence shown here is derived from an EMBL/GenBank/DDBJ whole genome shotgun (WGS) entry which is preliminary data.</text>
</comment>
<dbReference type="AlphaFoldDB" id="A0A5A8DI54"/>